<gene>
    <name evidence="1" type="ORF">C0039_03310</name>
</gene>
<evidence type="ECO:0000313" key="2">
    <source>
        <dbReference type="Proteomes" id="UP000235005"/>
    </source>
</evidence>
<reference evidence="1 2" key="1">
    <citation type="submission" date="2018-01" db="EMBL/GenBank/DDBJ databases">
        <title>The draft genome sequence of Halioglobus lutimaris HF004.</title>
        <authorList>
            <person name="Du Z.-J."/>
            <person name="Shi M.-J."/>
        </authorList>
    </citation>
    <scope>NUCLEOTIDE SEQUENCE [LARGE SCALE GENOMIC DNA]</scope>
    <source>
        <strain evidence="1 2">HF004</strain>
    </source>
</reference>
<dbReference type="Proteomes" id="UP000235005">
    <property type="component" value="Unassembled WGS sequence"/>
</dbReference>
<dbReference type="RefSeq" id="WP_101517232.1">
    <property type="nucleotide sequence ID" value="NZ_PKUS01000002.1"/>
</dbReference>
<protein>
    <submittedName>
        <fullName evidence="1">Uncharacterized protein</fullName>
    </submittedName>
</protein>
<dbReference type="Pfam" id="PF07388">
    <property type="entry name" value="A-2_8-polyST"/>
    <property type="match status" value="1"/>
</dbReference>
<comment type="caution">
    <text evidence="1">The sequence shown here is derived from an EMBL/GenBank/DDBJ whole genome shotgun (WGS) entry which is preliminary data.</text>
</comment>
<sequence>MTWRREKCVIFMGYTPNNAISIGALLDHFAGADQYCFLSCDRRIVHYADRVAWLSPNMRNRFTKFLGFLLASLYARVLLLRYRRVSICLPHPDHLLGNFLFFHPQVDERCIFEDGILNYYDAVLTENQLRGMMFRHRFGWLIGLKYTLYEGFLSGIDARQYDRAFVSYPEKMVRRESYGEVFTINRYHRSGEQWRSSGVILMLDQNIELLLDATDADKLRKKMARVVEQISGEVLIKPHYDMRNRQEPPTETWVAAEYRSQPAELIIDEIKPKAVVSFCSSALINIKELYPEVQCVAVGANYLPVQIDGVSKTIADIFSGLGIEVVAVEGKV</sequence>
<dbReference type="EMBL" id="PKUS01000002">
    <property type="protein sequence ID" value="PLW70250.1"/>
    <property type="molecule type" value="Genomic_DNA"/>
</dbReference>
<name>A0A2N5X700_9GAMM</name>
<proteinExistence type="predicted"/>
<organism evidence="1 2">
    <name type="scientific">Pseudohalioglobus lutimaris</name>
    <dbReference type="NCBI Taxonomy" id="1737061"/>
    <lineage>
        <taxon>Bacteria</taxon>
        <taxon>Pseudomonadati</taxon>
        <taxon>Pseudomonadota</taxon>
        <taxon>Gammaproteobacteria</taxon>
        <taxon>Cellvibrionales</taxon>
        <taxon>Halieaceae</taxon>
        <taxon>Pseudohalioglobus</taxon>
    </lineage>
</organism>
<accession>A0A2N5X700</accession>
<keyword evidence="2" id="KW-1185">Reference proteome</keyword>
<dbReference type="InterPro" id="IPR010866">
    <property type="entry name" value="A-2_8-polyST"/>
</dbReference>
<evidence type="ECO:0000313" key="1">
    <source>
        <dbReference type="EMBL" id="PLW70250.1"/>
    </source>
</evidence>
<dbReference type="AlphaFoldDB" id="A0A2N5X700"/>